<organism evidence="1 2">
    <name type="scientific">Spirosoma endophyticum</name>
    <dbReference type="NCBI Taxonomy" id="662367"/>
    <lineage>
        <taxon>Bacteria</taxon>
        <taxon>Pseudomonadati</taxon>
        <taxon>Bacteroidota</taxon>
        <taxon>Cytophagia</taxon>
        <taxon>Cytophagales</taxon>
        <taxon>Cytophagaceae</taxon>
        <taxon>Spirosoma</taxon>
    </lineage>
</organism>
<protein>
    <submittedName>
        <fullName evidence="1">Uncharacterized protein</fullName>
    </submittedName>
</protein>
<accession>A0A1I2DRV4</accession>
<reference evidence="1 2" key="1">
    <citation type="submission" date="2016-10" db="EMBL/GenBank/DDBJ databases">
        <authorList>
            <person name="de Groot N.N."/>
        </authorList>
    </citation>
    <scope>NUCLEOTIDE SEQUENCE [LARGE SCALE GENOMIC DNA]</scope>
    <source>
        <strain evidence="1 2">DSM 26130</strain>
    </source>
</reference>
<evidence type="ECO:0000313" key="2">
    <source>
        <dbReference type="Proteomes" id="UP000198598"/>
    </source>
</evidence>
<proteinExistence type="predicted"/>
<dbReference type="AlphaFoldDB" id="A0A1I2DRV4"/>
<sequence length="42" mass="4760">MALKNSSKVKENLKFTLEQTDFTPLFPSVFLNFVPPTTSDVQ</sequence>
<dbReference type="Proteomes" id="UP000198598">
    <property type="component" value="Unassembled WGS sequence"/>
</dbReference>
<dbReference type="EMBL" id="FOLQ01000020">
    <property type="protein sequence ID" value="SFE82991.1"/>
    <property type="molecule type" value="Genomic_DNA"/>
</dbReference>
<dbReference type="STRING" id="662367.SAMN05216167_12033"/>
<evidence type="ECO:0000313" key="1">
    <source>
        <dbReference type="EMBL" id="SFE82991.1"/>
    </source>
</evidence>
<keyword evidence="2" id="KW-1185">Reference proteome</keyword>
<gene>
    <name evidence="1" type="ORF">SAMN05216167_12033</name>
</gene>
<name>A0A1I2DRV4_9BACT</name>